<protein>
    <recommendedName>
        <fullName evidence="5">DUF567 domain-containing protein</fullName>
    </recommendedName>
</protein>
<dbReference type="EMBL" id="GL876974">
    <property type="protein sequence ID" value="KLU90185.1"/>
    <property type="molecule type" value="Genomic_DNA"/>
</dbReference>
<dbReference type="Gene3D" id="2.40.160.200">
    <property type="entry name" value="LURP1-related"/>
    <property type="match status" value="1"/>
</dbReference>
<evidence type="ECO:0008006" key="5">
    <source>
        <dbReference type="Google" id="ProtNLM"/>
    </source>
</evidence>
<dbReference type="PANTHER" id="PTHR31087">
    <property type="match status" value="1"/>
</dbReference>
<reference evidence="3" key="4">
    <citation type="journal article" date="2015" name="G3 (Bethesda)">
        <title>Genome sequences of three phytopathogenic species of the Magnaporthaceae family of fungi.</title>
        <authorList>
            <person name="Okagaki L.H."/>
            <person name="Nunes C.C."/>
            <person name="Sailsbery J."/>
            <person name="Clay B."/>
            <person name="Brown D."/>
            <person name="John T."/>
            <person name="Oh Y."/>
            <person name="Young N."/>
            <person name="Fitzgerald M."/>
            <person name="Haas B.J."/>
            <person name="Zeng Q."/>
            <person name="Young S."/>
            <person name="Adiconis X."/>
            <person name="Fan L."/>
            <person name="Levin J.Z."/>
            <person name="Mitchell T.K."/>
            <person name="Okubara P.A."/>
            <person name="Farman M.L."/>
            <person name="Kohn L.M."/>
            <person name="Birren B."/>
            <person name="Ma L.-J."/>
            <person name="Dean R.A."/>
        </authorList>
    </citation>
    <scope>NUCLEOTIDE SEQUENCE</scope>
    <source>
        <strain evidence="3">ATCC 64411 / 73-15</strain>
    </source>
</reference>
<reference evidence="3" key="5">
    <citation type="submission" date="2015-06" db="UniProtKB">
        <authorList>
            <consortium name="EnsemblFungi"/>
        </authorList>
    </citation>
    <scope>IDENTIFICATION</scope>
    <source>
        <strain evidence="3">ATCC 64411</strain>
    </source>
</reference>
<sequence length="195" mass="21258">MATPLGIYSHLIAPPEGMTLMLREKVMSLSGDSFEIKNNLGQDVFRVQGRVASLSGRKSLFDMQGRHLFDIQKEHFHWHTTFAANDPQGQKLMEVKSGFKLIGSKATATFKNAFSGASETLEMAGNWLSTSANIVDTRTGATVGTIQRKLSGRDLLFGQQTYALVIPGGVDMAVMVAMCIAMDEKNNDKPGGLIF</sequence>
<evidence type="ECO:0000313" key="3">
    <source>
        <dbReference type="EnsemblFungi" id="MAPG_09149T0"/>
    </source>
</evidence>
<dbReference type="InterPro" id="IPR025659">
    <property type="entry name" value="Tubby-like_C"/>
</dbReference>
<accession>A0A0C4E970</accession>
<evidence type="ECO:0000256" key="1">
    <source>
        <dbReference type="ARBA" id="ARBA00005437"/>
    </source>
</evidence>
<evidence type="ECO:0000313" key="2">
    <source>
        <dbReference type="EMBL" id="KLU90185.1"/>
    </source>
</evidence>
<proteinExistence type="inferred from homology"/>
<dbReference type="PANTHER" id="PTHR31087:SF161">
    <property type="entry name" value="TUBBY C 2 FAMILY PROTEIN"/>
    <property type="match status" value="1"/>
</dbReference>
<dbReference type="eggNOG" id="ENOG502QUU9">
    <property type="taxonomic scope" value="Eukaryota"/>
</dbReference>
<name>A0A0C4E970_MAGP6</name>
<dbReference type="InterPro" id="IPR038595">
    <property type="entry name" value="LOR_sf"/>
</dbReference>
<gene>
    <name evidence="2" type="ORF">MAPG_09149</name>
</gene>
<dbReference type="Pfam" id="PF04525">
    <property type="entry name" value="LOR"/>
    <property type="match status" value="1"/>
</dbReference>
<dbReference type="OMA" id="LEMKGNW"/>
<dbReference type="EnsemblFungi" id="MAPG_09149T0">
    <property type="protein sequence ID" value="MAPG_09149T0"/>
    <property type="gene ID" value="MAPG_09149"/>
</dbReference>
<reference evidence="4" key="2">
    <citation type="submission" date="2010-05" db="EMBL/GenBank/DDBJ databases">
        <title>The genome sequence of Magnaporthe poae strain ATCC 64411.</title>
        <authorList>
            <person name="Ma L.-J."/>
            <person name="Dead R."/>
            <person name="Young S."/>
            <person name="Zeng Q."/>
            <person name="Koehrsen M."/>
            <person name="Alvarado L."/>
            <person name="Berlin A."/>
            <person name="Chapman S.B."/>
            <person name="Chen Z."/>
            <person name="Freedman E."/>
            <person name="Gellesch M."/>
            <person name="Goldberg J."/>
            <person name="Griggs A."/>
            <person name="Gujja S."/>
            <person name="Heilman E.R."/>
            <person name="Heiman D."/>
            <person name="Hepburn T."/>
            <person name="Howarth C."/>
            <person name="Jen D."/>
            <person name="Larson L."/>
            <person name="Mehta T."/>
            <person name="Neiman D."/>
            <person name="Pearson M."/>
            <person name="Roberts A."/>
            <person name="Saif S."/>
            <person name="Shea T."/>
            <person name="Shenoy N."/>
            <person name="Sisk P."/>
            <person name="Stolte C."/>
            <person name="Sykes S."/>
            <person name="Walk T."/>
            <person name="White J."/>
            <person name="Yandava C."/>
            <person name="Haas B."/>
            <person name="Nusbaum C."/>
            <person name="Birren B."/>
        </authorList>
    </citation>
    <scope>NUCLEOTIDE SEQUENCE [LARGE SCALE GENOMIC DNA]</scope>
    <source>
        <strain evidence="4">ATCC 64411 / 73-15</strain>
    </source>
</reference>
<dbReference type="EMBL" id="ADBL01002244">
    <property type="status" value="NOT_ANNOTATED_CDS"/>
    <property type="molecule type" value="Genomic_DNA"/>
</dbReference>
<dbReference type="SUPFAM" id="SSF54518">
    <property type="entry name" value="Tubby C-terminal domain-like"/>
    <property type="match status" value="1"/>
</dbReference>
<dbReference type="OrthoDB" id="97518at2759"/>
<dbReference type="VEuPathDB" id="FungiDB:MAPG_09149"/>
<organism evidence="3 4">
    <name type="scientific">Magnaporthiopsis poae (strain ATCC 64411 / 73-15)</name>
    <name type="common">Kentucky bluegrass fungus</name>
    <name type="synonym">Magnaporthe poae</name>
    <dbReference type="NCBI Taxonomy" id="644358"/>
    <lineage>
        <taxon>Eukaryota</taxon>
        <taxon>Fungi</taxon>
        <taxon>Dikarya</taxon>
        <taxon>Ascomycota</taxon>
        <taxon>Pezizomycotina</taxon>
        <taxon>Sordariomycetes</taxon>
        <taxon>Sordariomycetidae</taxon>
        <taxon>Magnaporthales</taxon>
        <taxon>Magnaporthaceae</taxon>
        <taxon>Magnaporthiopsis</taxon>
    </lineage>
</organism>
<dbReference type="STRING" id="644358.A0A0C4E970"/>
<keyword evidence="4" id="KW-1185">Reference proteome</keyword>
<evidence type="ECO:0000313" key="4">
    <source>
        <dbReference type="Proteomes" id="UP000011715"/>
    </source>
</evidence>
<dbReference type="AlphaFoldDB" id="A0A0C4E970"/>
<dbReference type="InterPro" id="IPR007612">
    <property type="entry name" value="LOR"/>
</dbReference>
<comment type="similarity">
    <text evidence="1">Belongs to the LOR family.</text>
</comment>
<reference evidence="2" key="1">
    <citation type="submission" date="2010-05" db="EMBL/GenBank/DDBJ databases">
        <title>The Genome Sequence of Magnaporthe poae strain ATCC 64411.</title>
        <authorList>
            <consortium name="The Broad Institute Genome Sequencing Platform"/>
            <consortium name="Broad Institute Genome Sequencing Center for Infectious Disease"/>
            <person name="Ma L.-J."/>
            <person name="Dead R."/>
            <person name="Young S."/>
            <person name="Zeng Q."/>
            <person name="Koehrsen M."/>
            <person name="Alvarado L."/>
            <person name="Berlin A."/>
            <person name="Chapman S.B."/>
            <person name="Chen Z."/>
            <person name="Freedman E."/>
            <person name="Gellesch M."/>
            <person name="Goldberg J."/>
            <person name="Griggs A."/>
            <person name="Gujja S."/>
            <person name="Heilman E.R."/>
            <person name="Heiman D."/>
            <person name="Hepburn T."/>
            <person name="Howarth C."/>
            <person name="Jen D."/>
            <person name="Larson L."/>
            <person name="Mehta T."/>
            <person name="Neiman D."/>
            <person name="Pearson M."/>
            <person name="Roberts A."/>
            <person name="Saif S."/>
            <person name="Shea T."/>
            <person name="Shenoy N."/>
            <person name="Sisk P."/>
            <person name="Stolte C."/>
            <person name="Sykes S."/>
            <person name="Walk T."/>
            <person name="White J."/>
            <person name="Yandava C."/>
            <person name="Haas B."/>
            <person name="Nusbaum C."/>
            <person name="Birren B."/>
        </authorList>
    </citation>
    <scope>NUCLEOTIDE SEQUENCE</scope>
    <source>
        <strain evidence="2">ATCC 64411</strain>
    </source>
</reference>
<dbReference type="Proteomes" id="UP000011715">
    <property type="component" value="Unassembled WGS sequence"/>
</dbReference>
<reference evidence="2" key="3">
    <citation type="submission" date="2011-03" db="EMBL/GenBank/DDBJ databases">
        <title>Annotation of Magnaporthe poae ATCC 64411.</title>
        <authorList>
            <person name="Ma L.-J."/>
            <person name="Dead R."/>
            <person name="Young S.K."/>
            <person name="Zeng Q."/>
            <person name="Gargeya S."/>
            <person name="Fitzgerald M."/>
            <person name="Haas B."/>
            <person name="Abouelleil A."/>
            <person name="Alvarado L."/>
            <person name="Arachchi H.M."/>
            <person name="Berlin A."/>
            <person name="Brown A."/>
            <person name="Chapman S.B."/>
            <person name="Chen Z."/>
            <person name="Dunbar C."/>
            <person name="Freedman E."/>
            <person name="Gearin G."/>
            <person name="Gellesch M."/>
            <person name="Goldberg J."/>
            <person name="Griggs A."/>
            <person name="Gujja S."/>
            <person name="Heiman D."/>
            <person name="Howarth C."/>
            <person name="Larson L."/>
            <person name="Lui A."/>
            <person name="MacDonald P.J.P."/>
            <person name="Mehta T."/>
            <person name="Montmayeur A."/>
            <person name="Murphy C."/>
            <person name="Neiman D."/>
            <person name="Pearson M."/>
            <person name="Priest M."/>
            <person name="Roberts A."/>
            <person name="Saif S."/>
            <person name="Shea T."/>
            <person name="Shenoy N."/>
            <person name="Sisk P."/>
            <person name="Stolte C."/>
            <person name="Sykes S."/>
            <person name="Yandava C."/>
            <person name="Wortman J."/>
            <person name="Nusbaum C."/>
            <person name="Birren B."/>
        </authorList>
    </citation>
    <scope>NUCLEOTIDE SEQUENCE</scope>
    <source>
        <strain evidence="2">ATCC 64411</strain>
    </source>
</reference>